<dbReference type="FunFam" id="3.30.420.10:FF:000045">
    <property type="entry name" value="3'-5' exonuclease DinG"/>
    <property type="match status" value="1"/>
</dbReference>
<reference evidence="17 18" key="1">
    <citation type="submission" date="2019-08" db="EMBL/GenBank/DDBJ databases">
        <title>Bacillus genomes from the desert of Cuatro Cienegas, Coahuila.</title>
        <authorList>
            <person name="Olmedo-Alvarez G."/>
        </authorList>
    </citation>
    <scope>NUCLEOTIDE SEQUENCE [LARGE SCALE GENOMIC DNA]</scope>
    <source>
        <strain evidence="17 18">CH87b_3T</strain>
    </source>
</reference>
<feature type="binding site" evidence="12">
    <location>
        <begin position="283"/>
        <end position="290"/>
    </location>
    <ligand>
        <name>ATP</name>
        <dbReference type="ChEBI" id="CHEBI:30616"/>
    </ligand>
</feature>
<keyword evidence="6 12" id="KW-0269">Exonuclease</keyword>
<feature type="domain" description="Helicase ATP-binding" evidence="16">
    <location>
        <begin position="248"/>
        <end position="523"/>
    </location>
</feature>
<dbReference type="Proteomes" id="UP000324269">
    <property type="component" value="Unassembled WGS sequence"/>
</dbReference>
<keyword evidence="4 12" id="KW-0378">Hydrolase</keyword>
<dbReference type="PANTHER" id="PTHR11472:SF34">
    <property type="entry name" value="REGULATOR OF TELOMERE ELONGATION HELICASE 1"/>
    <property type="match status" value="1"/>
</dbReference>
<dbReference type="RefSeq" id="WP_148969442.1">
    <property type="nucleotide sequence ID" value="NZ_JBNIKW010000002.1"/>
</dbReference>
<dbReference type="SMART" id="SM00487">
    <property type="entry name" value="DEXDc"/>
    <property type="match status" value="1"/>
</dbReference>
<evidence type="ECO:0000256" key="12">
    <source>
        <dbReference type="HAMAP-Rule" id="MF_02206"/>
    </source>
</evidence>
<dbReference type="FunFam" id="3.40.50.300:FF:000437">
    <property type="entry name" value="ATP-dependent DNA helicase DinG"/>
    <property type="match status" value="1"/>
</dbReference>
<dbReference type="InterPro" id="IPR012337">
    <property type="entry name" value="RNaseH-like_sf"/>
</dbReference>
<dbReference type="EC" id="3.1.-.-" evidence="12 13"/>
<keyword evidence="9" id="KW-0411">Iron-sulfur</keyword>
<proteinExistence type="inferred from homology"/>
<dbReference type="NCBIfam" id="TIGR01407">
    <property type="entry name" value="dinG_rel"/>
    <property type="match status" value="1"/>
</dbReference>
<dbReference type="GO" id="GO:0051536">
    <property type="term" value="F:iron-sulfur cluster binding"/>
    <property type="evidence" value="ECO:0007669"/>
    <property type="project" value="UniProtKB-KW"/>
</dbReference>
<dbReference type="SUPFAM" id="SSF52540">
    <property type="entry name" value="P-loop containing nucleoside triphosphate hydrolases"/>
    <property type="match status" value="1"/>
</dbReference>
<dbReference type="Gene3D" id="3.40.50.300">
    <property type="entry name" value="P-loop containing nucleotide triphosphate hydrolases"/>
    <property type="match status" value="2"/>
</dbReference>
<feature type="domain" description="Helicase ATP-binding" evidence="15">
    <location>
        <begin position="270"/>
        <end position="508"/>
    </location>
</feature>
<dbReference type="GO" id="GO:0005524">
    <property type="term" value="F:ATP binding"/>
    <property type="evidence" value="ECO:0007669"/>
    <property type="project" value="UniProtKB-UniRule"/>
</dbReference>
<dbReference type="GO" id="GO:0003677">
    <property type="term" value="F:DNA binding"/>
    <property type="evidence" value="ECO:0007669"/>
    <property type="project" value="UniProtKB-KW"/>
</dbReference>
<dbReference type="Gene3D" id="3.30.420.10">
    <property type="entry name" value="Ribonuclease H-like superfamily/Ribonuclease H"/>
    <property type="match status" value="1"/>
</dbReference>
<dbReference type="Pfam" id="PF13307">
    <property type="entry name" value="Helicase_C_2"/>
    <property type="match status" value="1"/>
</dbReference>
<dbReference type="GO" id="GO:0016818">
    <property type="term" value="F:hydrolase activity, acting on acid anhydrides, in phosphorus-containing anhydrides"/>
    <property type="evidence" value="ECO:0007669"/>
    <property type="project" value="InterPro"/>
</dbReference>
<evidence type="ECO:0000256" key="14">
    <source>
        <dbReference type="SAM" id="Coils"/>
    </source>
</evidence>
<keyword evidence="8" id="KW-0408">Iron</keyword>
<dbReference type="SMART" id="SM00491">
    <property type="entry name" value="HELICc2"/>
    <property type="match status" value="1"/>
</dbReference>
<keyword evidence="7 12" id="KW-0067">ATP-binding</keyword>
<dbReference type="InterPro" id="IPR010614">
    <property type="entry name" value="RAD3-like_helicase_DEAD"/>
</dbReference>
<keyword evidence="11" id="KW-0413">Isomerase</keyword>
<dbReference type="OrthoDB" id="9803913at2"/>
<evidence type="ECO:0000256" key="11">
    <source>
        <dbReference type="ARBA" id="ARBA00023235"/>
    </source>
</evidence>
<dbReference type="GO" id="GO:0006260">
    <property type="term" value="P:DNA replication"/>
    <property type="evidence" value="ECO:0007669"/>
    <property type="project" value="InterPro"/>
</dbReference>
<dbReference type="InterPro" id="IPR006054">
    <property type="entry name" value="DnaQ"/>
</dbReference>
<dbReference type="HAMAP" id="MF_02206">
    <property type="entry name" value="DinG_exonucl"/>
    <property type="match status" value="1"/>
</dbReference>
<evidence type="ECO:0000256" key="9">
    <source>
        <dbReference type="ARBA" id="ARBA00023014"/>
    </source>
</evidence>
<dbReference type="InterPro" id="IPR014013">
    <property type="entry name" value="Helic_SF1/SF2_ATP-bd_DinG/Rad3"/>
</dbReference>
<dbReference type="NCBIfam" id="TIGR00573">
    <property type="entry name" value="dnaq"/>
    <property type="match status" value="1"/>
</dbReference>
<evidence type="ECO:0000256" key="8">
    <source>
        <dbReference type="ARBA" id="ARBA00023004"/>
    </source>
</evidence>
<dbReference type="Pfam" id="PF06733">
    <property type="entry name" value="DEAD_2"/>
    <property type="match status" value="1"/>
</dbReference>
<dbReference type="GO" id="GO:0008408">
    <property type="term" value="F:3'-5' exonuclease activity"/>
    <property type="evidence" value="ECO:0007669"/>
    <property type="project" value="UniProtKB-UniRule"/>
</dbReference>
<keyword evidence="10" id="KW-0238">DNA-binding</keyword>
<comment type="function">
    <text evidence="12 13">3'-5' exonuclease.</text>
</comment>
<dbReference type="InterPro" id="IPR006555">
    <property type="entry name" value="ATP-dep_Helicase_C"/>
</dbReference>
<evidence type="ECO:0000256" key="3">
    <source>
        <dbReference type="ARBA" id="ARBA00022741"/>
    </source>
</evidence>
<accession>A0A5D4UHE0</accession>
<keyword evidence="14" id="KW-0175">Coiled coil</keyword>
<keyword evidence="5 17" id="KW-0347">Helicase</keyword>
<evidence type="ECO:0000259" key="15">
    <source>
        <dbReference type="PROSITE" id="PS51192"/>
    </source>
</evidence>
<name>A0A5D4UHE0_9BACI</name>
<dbReference type="InterPro" id="IPR027417">
    <property type="entry name" value="P-loop_NTPase"/>
</dbReference>
<dbReference type="SMART" id="SM00479">
    <property type="entry name" value="EXOIII"/>
    <property type="match status" value="1"/>
</dbReference>
<dbReference type="NCBIfam" id="NF005981">
    <property type="entry name" value="PRK08074.1"/>
    <property type="match status" value="1"/>
</dbReference>
<protein>
    <recommendedName>
        <fullName evidence="12 13">3'-5' exonuclease DinG</fullName>
        <ecNumber evidence="12 13">3.1.-.-</ecNumber>
    </recommendedName>
</protein>
<evidence type="ECO:0000313" key="18">
    <source>
        <dbReference type="Proteomes" id="UP000324269"/>
    </source>
</evidence>
<sequence>MYPFKLVVIDLETTGNSPKKGEKIIQLSAVIIENGKIIDQYTSFVSPGKPIPAFIEELTGINDEMVKDAPAFHEIAPKILELLDHGVFVAHNVQFDLSFLQAELEDAGYNPFTGPAFDTVELAKVALPSADSFKLTELSNSLELSHVRPHQADSDAYVTAEILLYFIKELSKLPLVTLENLHKLSHHLKSDLSLLFDSIVSEKQKHVEDLPPQLEVYRGLALRKKDASKKDVPPIEELHVDEPDIEEHLAQYVPFYEKRVQQMEMMDEIQHAFHESRHVVIEAGTGVGKSLGYLWPAVMFAKGSHEKVVISTYTIQLQEQLLHKEIKLLEKISPTPFRTVLLKGKNHYINLFKFEQSLREDESQYDVVLTKMQILVWLTRTESGDMDELNLTSGGHLFWNRLKHDGWHLPHTKDPWVGKDFYLFARKSAQEADIIITNHSMLLTDTVKESTMLPPYDYLVIDEAHHLEKSARQHLGVVMDYLSIKFSTSQLGTLDQKQLFYRLDQLISNHSVQMNTHSFELDSRISQFYVDLEEAIGVLTSVFYKKAKKRTGVQKIQLRITDEMKRSSYFQPVLMSMERVISGMKFVEREFQQILEAIKDKKIKLEDKEKALIEEFHSFLVDWAELRMNFQTVFLRDMNNHVLWLDGDTRSLPNSLSIQAQPVTVNRNLQDEIFAKKKSVVLTSATLTVSGSFNYFLNEIGLIGQGVKQLQLSSPFDYNEVSRLFVPTDVPEIQQVQSEEYIEAISSHLIGVAQATKGRMLILFTSYDMLRKTYELMKESGLLEEYVLMAQGITSGSRTRLTKNFQRFEKAILFGTSSFWEGVDIPGEDLSCLAMVRLPFSPPDEPVNQAKSDILKAQGKNPFSSHSLPEAIIRFKQGVGRLIRRSSDRGIVIVYDRRVMTTRYGKAFLQSIPSMEVKEGDLFELVSWIEDWL</sequence>
<dbReference type="PANTHER" id="PTHR11472">
    <property type="entry name" value="DNA REPAIR DEAD HELICASE RAD3/XP-D SUBFAMILY MEMBER"/>
    <property type="match status" value="1"/>
</dbReference>
<evidence type="ECO:0000256" key="5">
    <source>
        <dbReference type="ARBA" id="ARBA00022806"/>
    </source>
</evidence>
<organism evidence="17 18">
    <name type="scientific">Rossellomorea aquimaris</name>
    <dbReference type="NCBI Taxonomy" id="189382"/>
    <lineage>
        <taxon>Bacteria</taxon>
        <taxon>Bacillati</taxon>
        <taxon>Bacillota</taxon>
        <taxon>Bacilli</taxon>
        <taxon>Bacillales</taxon>
        <taxon>Bacillaceae</taxon>
        <taxon>Rossellomorea</taxon>
    </lineage>
</organism>
<dbReference type="InterPro" id="IPR006310">
    <property type="entry name" value="DinG"/>
</dbReference>
<feature type="short sequence motif" description="DEAH box" evidence="12">
    <location>
        <begin position="462"/>
        <end position="465"/>
    </location>
</feature>
<dbReference type="InterPro" id="IPR045028">
    <property type="entry name" value="DinG/Rad3-like"/>
</dbReference>
<comment type="similarity">
    <text evidence="12 13">Belongs to the helicase family. DinG subfamily. Type 2 sub-subfamily.</text>
</comment>
<gene>
    <name evidence="12 13 17" type="primary">dinG</name>
    <name evidence="17" type="ORF">FZC85_06025</name>
</gene>
<dbReference type="PROSITE" id="PS51192">
    <property type="entry name" value="HELICASE_ATP_BIND_1"/>
    <property type="match status" value="1"/>
</dbReference>
<dbReference type="InterPro" id="IPR036397">
    <property type="entry name" value="RNaseH_sf"/>
</dbReference>
<evidence type="ECO:0000256" key="4">
    <source>
        <dbReference type="ARBA" id="ARBA00022801"/>
    </source>
</evidence>
<dbReference type="EMBL" id="VTEZ01000002">
    <property type="protein sequence ID" value="TYS86561.1"/>
    <property type="molecule type" value="Genomic_DNA"/>
</dbReference>
<keyword evidence="1 12" id="KW-0540">Nuclease</keyword>
<dbReference type="CDD" id="cd06127">
    <property type="entry name" value="DEDDh"/>
    <property type="match status" value="1"/>
</dbReference>
<feature type="coiled-coil region" evidence="14">
    <location>
        <begin position="588"/>
        <end position="615"/>
    </location>
</feature>
<dbReference type="GO" id="GO:0046872">
    <property type="term" value="F:metal ion binding"/>
    <property type="evidence" value="ECO:0007669"/>
    <property type="project" value="UniProtKB-KW"/>
</dbReference>
<evidence type="ECO:0000256" key="2">
    <source>
        <dbReference type="ARBA" id="ARBA00022723"/>
    </source>
</evidence>
<evidence type="ECO:0000259" key="16">
    <source>
        <dbReference type="PROSITE" id="PS51193"/>
    </source>
</evidence>
<evidence type="ECO:0000256" key="1">
    <source>
        <dbReference type="ARBA" id="ARBA00022722"/>
    </source>
</evidence>
<dbReference type="GO" id="GO:0003678">
    <property type="term" value="F:DNA helicase activity"/>
    <property type="evidence" value="ECO:0007669"/>
    <property type="project" value="InterPro"/>
</dbReference>
<evidence type="ECO:0000256" key="10">
    <source>
        <dbReference type="ARBA" id="ARBA00023125"/>
    </source>
</evidence>
<dbReference type="GO" id="GO:0003887">
    <property type="term" value="F:DNA-directed DNA polymerase activity"/>
    <property type="evidence" value="ECO:0007669"/>
    <property type="project" value="InterPro"/>
</dbReference>
<evidence type="ECO:0000256" key="7">
    <source>
        <dbReference type="ARBA" id="ARBA00022840"/>
    </source>
</evidence>
<dbReference type="PROSITE" id="PS51193">
    <property type="entry name" value="HELICASE_ATP_BIND_2"/>
    <property type="match status" value="1"/>
</dbReference>
<keyword evidence="2" id="KW-0479">Metal-binding</keyword>
<dbReference type="AlphaFoldDB" id="A0A5D4UHE0"/>
<dbReference type="InterPro" id="IPR014001">
    <property type="entry name" value="Helicase_ATP-bd"/>
</dbReference>
<evidence type="ECO:0000256" key="6">
    <source>
        <dbReference type="ARBA" id="ARBA00022839"/>
    </source>
</evidence>
<dbReference type="SUPFAM" id="SSF53098">
    <property type="entry name" value="Ribonuclease H-like"/>
    <property type="match status" value="1"/>
</dbReference>
<dbReference type="Pfam" id="PF00929">
    <property type="entry name" value="RNase_T"/>
    <property type="match status" value="1"/>
</dbReference>
<evidence type="ECO:0000256" key="13">
    <source>
        <dbReference type="RuleBase" id="RU364106"/>
    </source>
</evidence>
<dbReference type="STRING" id="189382.BHE18_09515"/>
<comment type="caution">
    <text evidence="17">The sequence shown here is derived from an EMBL/GenBank/DDBJ whole genome shotgun (WGS) entry which is preliminary data.</text>
</comment>
<evidence type="ECO:0000313" key="17">
    <source>
        <dbReference type="EMBL" id="TYS86561.1"/>
    </source>
</evidence>
<keyword evidence="3 12" id="KW-0547">Nucleotide-binding</keyword>
<dbReference type="InterPro" id="IPR013520">
    <property type="entry name" value="Ribonucl_H"/>
</dbReference>